<reference evidence="1" key="2">
    <citation type="submission" date="2025-08" db="UniProtKB">
        <authorList>
            <consortium name="Ensembl"/>
        </authorList>
    </citation>
    <scope>IDENTIFICATION</scope>
</reference>
<evidence type="ECO:0000313" key="1">
    <source>
        <dbReference type="Ensembl" id="ENSCSEP00000032061.1"/>
    </source>
</evidence>
<evidence type="ECO:0000313" key="2">
    <source>
        <dbReference type="Proteomes" id="UP000265120"/>
    </source>
</evidence>
<dbReference type="Ensembl" id="ENSCSET00000032479.1">
    <property type="protein sequence ID" value="ENSCSEP00000032061.1"/>
    <property type="gene ID" value="ENSCSEG00000020582.1"/>
</dbReference>
<reference evidence="1 2" key="1">
    <citation type="journal article" date="2014" name="Nat. Genet.">
        <title>Whole-genome sequence of a flatfish provides insights into ZW sex chromosome evolution and adaptation to a benthic lifestyle.</title>
        <authorList>
            <person name="Chen S."/>
            <person name="Zhang G."/>
            <person name="Shao C."/>
            <person name="Huang Q."/>
            <person name="Liu G."/>
            <person name="Zhang P."/>
            <person name="Song W."/>
            <person name="An N."/>
            <person name="Chalopin D."/>
            <person name="Volff J.N."/>
            <person name="Hong Y."/>
            <person name="Li Q."/>
            <person name="Sha Z."/>
            <person name="Zhou H."/>
            <person name="Xie M."/>
            <person name="Yu Q."/>
            <person name="Liu Y."/>
            <person name="Xiang H."/>
            <person name="Wang N."/>
            <person name="Wu K."/>
            <person name="Yang C."/>
            <person name="Zhou Q."/>
            <person name="Liao X."/>
            <person name="Yang L."/>
            <person name="Hu Q."/>
            <person name="Zhang J."/>
            <person name="Meng L."/>
            <person name="Jin L."/>
            <person name="Tian Y."/>
            <person name="Lian J."/>
            <person name="Yang J."/>
            <person name="Miao G."/>
            <person name="Liu S."/>
            <person name="Liang Z."/>
            <person name="Yan F."/>
            <person name="Li Y."/>
            <person name="Sun B."/>
            <person name="Zhang H."/>
            <person name="Zhang J."/>
            <person name="Zhu Y."/>
            <person name="Du M."/>
            <person name="Zhao Y."/>
            <person name="Schartl M."/>
            <person name="Tang Q."/>
            <person name="Wang J."/>
        </authorList>
    </citation>
    <scope>NUCLEOTIDE SEQUENCE</scope>
</reference>
<dbReference type="AlphaFoldDB" id="A0A3P8X312"/>
<keyword evidence="2" id="KW-1185">Reference proteome</keyword>
<accession>A0A3P8X312</accession>
<organism evidence="1 2">
    <name type="scientific">Cynoglossus semilaevis</name>
    <name type="common">Tongue sole</name>
    <dbReference type="NCBI Taxonomy" id="244447"/>
    <lineage>
        <taxon>Eukaryota</taxon>
        <taxon>Metazoa</taxon>
        <taxon>Chordata</taxon>
        <taxon>Craniata</taxon>
        <taxon>Vertebrata</taxon>
        <taxon>Euteleostomi</taxon>
        <taxon>Actinopterygii</taxon>
        <taxon>Neopterygii</taxon>
        <taxon>Teleostei</taxon>
        <taxon>Neoteleostei</taxon>
        <taxon>Acanthomorphata</taxon>
        <taxon>Carangaria</taxon>
        <taxon>Pleuronectiformes</taxon>
        <taxon>Pleuronectoidei</taxon>
        <taxon>Cynoglossidae</taxon>
        <taxon>Cynoglossinae</taxon>
        <taxon>Cynoglossus</taxon>
    </lineage>
</organism>
<dbReference type="Proteomes" id="UP000265120">
    <property type="component" value="Chromosome 9"/>
</dbReference>
<name>A0A3P8X312_CYNSE</name>
<protein>
    <submittedName>
        <fullName evidence="1">Uncharacterized protein</fullName>
    </submittedName>
</protein>
<dbReference type="InParanoid" id="A0A3P8X312"/>
<reference evidence="1" key="3">
    <citation type="submission" date="2025-09" db="UniProtKB">
        <authorList>
            <consortium name="Ensembl"/>
        </authorList>
    </citation>
    <scope>IDENTIFICATION</scope>
</reference>
<sequence length="148" mass="15706">MSKFGPFGNVPERFNLGILSLPEGALRSQSGALNSAFGLAMLMSGAFNPPLRSGAEMFKSGDFRSNFGPSMLGPENPNLGQFRFGDLNFPDGALTSRSALGPLRLTLGAFISTSGLSRFPSISGPLRPGKLKLGNVWHFHVYIRGSSG</sequence>
<proteinExistence type="predicted"/>